<reference evidence="3" key="1">
    <citation type="submission" date="2015-06" db="EMBL/GenBank/DDBJ databases">
        <title>Expansion of signal transduction pathways in fungi by whole-genome duplication.</title>
        <authorList>
            <consortium name="DOE Joint Genome Institute"/>
            <person name="Corrochano L.M."/>
            <person name="Kuo A."/>
            <person name="Marcet-Houben M."/>
            <person name="Polaino S."/>
            <person name="Salamov A."/>
            <person name="Villalobos J.M."/>
            <person name="Alvarez M.I."/>
            <person name="Avalos J."/>
            <person name="Benito E.P."/>
            <person name="Benoit I."/>
            <person name="Burger G."/>
            <person name="Camino L.P."/>
            <person name="Canovas D."/>
            <person name="Cerda-Olmedo E."/>
            <person name="Cheng J.-F."/>
            <person name="Dominguez A."/>
            <person name="Elias M."/>
            <person name="Eslava A.P."/>
            <person name="Glaser F."/>
            <person name="Grimwood J."/>
            <person name="Gutierrez G."/>
            <person name="Heitman J."/>
            <person name="Henrissat B."/>
            <person name="Iturriaga E.A."/>
            <person name="Lang B.F."/>
            <person name="Lavin J.L."/>
            <person name="Lee S."/>
            <person name="Li W."/>
            <person name="Lindquist E."/>
            <person name="Lopez-Garcia S."/>
            <person name="Luque E.M."/>
            <person name="Marcos A.T."/>
            <person name="Martin J."/>
            <person name="McCluskey K."/>
            <person name="Medina H.R."/>
            <person name="Miralles-Duran A."/>
            <person name="Miyazaki A."/>
            <person name="Munoz-Torres E."/>
            <person name="Oguiza J.A."/>
            <person name="Ohm R."/>
            <person name="Olmedo M."/>
            <person name="Orejas M."/>
            <person name="Ortiz-Castellanos L."/>
            <person name="Pisabarro A.G."/>
            <person name="Rodriguez-Romero J."/>
            <person name="Ruiz-Herrera J."/>
            <person name="Ruiz-Vazquez R."/>
            <person name="Sanz C."/>
            <person name="Schackwitz W."/>
            <person name="Schmutz J."/>
            <person name="Shahriari M."/>
            <person name="Shelest E."/>
            <person name="Silva-Franco F."/>
            <person name="Soanes D."/>
            <person name="Syed K."/>
            <person name="Tagua V.G."/>
            <person name="Talbot N.J."/>
            <person name="Thon M."/>
            <person name="De vries R.P."/>
            <person name="Wiebenga A."/>
            <person name="Yadav J.S."/>
            <person name="Braun E.L."/>
            <person name="Baker S."/>
            <person name="Garre V."/>
            <person name="Horwitz B."/>
            <person name="Torres-Martinez S."/>
            <person name="Idnurm A."/>
            <person name="Herrera-Estrella A."/>
            <person name="Gabaldon T."/>
            <person name="Grigoriev I.V."/>
        </authorList>
    </citation>
    <scope>NUCLEOTIDE SEQUENCE [LARGE SCALE GENOMIC DNA]</scope>
    <source>
        <strain evidence="3">NRRL 1555(-)</strain>
    </source>
</reference>
<dbReference type="PROSITE" id="PS50181">
    <property type="entry name" value="FBOX"/>
    <property type="match status" value="1"/>
</dbReference>
<dbReference type="GeneID" id="29001278"/>
<keyword evidence="3" id="KW-1185">Reference proteome</keyword>
<evidence type="ECO:0000313" key="3">
    <source>
        <dbReference type="Proteomes" id="UP000077315"/>
    </source>
</evidence>
<organism evidence="2 3">
    <name type="scientific">Phycomyces blakesleeanus (strain ATCC 8743b / DSM 1359 / FGSC 10004 / NBRC 33097 / NRRL 1555)</name>
    <dbReference type="NCBI Taxonomy" id="763407"/>
    <lineage>
        <taxon>Eukaryota</taxon>
        <taxon>Fungi</taxon>
        <taxon>Fungi incertae sedis</taxon>
        <taxon>Mucoromycota</taxon>
        <taxon>Mucoromycotina</taxon>
        <taxon>Mucoromycetes</taxon>
        <taxon>Mucorales</taxon>
        <taxon>Phycomycetaceae</taxon>
        <taxon>Phycomyces</taxon>
    </lineage>
</organism>
<dbReference type="InterPro" id="IPR001810">
    <property type="entry name" value="F-box_dom"/>
</dbReference>
<gene>
    <name evidence="2" type="ORF">PHYBLDRAFT_58699</name>
</gene>
<sequence length="349" mass="40135">MCALQADSIMLFKLPLELLLRVSQQLAFDDIFYFATCSRQAQSVAHQLMWHKYGIDLTKPRLNSYSHLVHSAVAFLHRHATTSSNIQTNSPTLQGVANRLAVEIYDRSPSRNWEPCLDYYLDKTFFILLDHVLRDPALDPLPEDIVPKPPKTEYCPTHMGRLMTNFLATLYPTLTAMFETNPVDAIHHRLLITHLNRHLDSLTQRLNSYHRNSFQIKLPISTARLRSLRILNQSLRRGFRVLVRFIGTLAQTDLLSPADLHVLTQQRILTFFLVHRPSSTTNECPWHQPIEEIEFKMTVMTDLIQAMSCRQSSRCDSGKELQRFISLLTESISSLVDPKTITLPSTPFI</sequence>
<dbReference type="OrthoDB" id="2268867at2759"/>
<dbReference type="VEuPathDB" id="FungiDB:PHYBLDRAFT_58699"/>
<evidence type="ECO:0000259" key="1">
    <source>
        <dbReference type="PROSITE" id="PS50181"/>
    </source>
</evidence>
<proteinExistence type="predicted"/>
<dbReference type="STRING" id="763407.A0A162V3A6"/>
<dbReference type="RefSeq" id="XP_018297693.1">
    <property type="nucleotide sequence ID" value="XM_018440372.1"/>
</dbReference>
<name>A0A162V3A6_PHYB8</name>
<evidence type="ECO:0000313" key="2">
    <source>
        <dbReference type="EMBL" id="OAD79653.1"/>
    </source>
</evidence>
<feature type="domain" description="F-box" evidence="1">
    <location>
        <begin position="8"/>
        <end position="53"/>
    </location>
</feature>
<dbReference type="Proteomes" id="UP000077315">
    <property type="component" value="Unassembled WGS sequence"/>
</dbReference>
<protein>
    <recommendedName>
        <fullName evidence="1">F-box domain-containing protein</fullName>
    </recommendedName>
</protein>
<dbReference type="EMBL" id="KV440972">
    <property type="protein sequence ID" value="OAD79653.1"/>
    <property type="molecule type" value="Genomic_DNA"/>
</dbReference>
<dbReference type="AlphaFoldDB" id="A0A162V3A6"/>
<accession>A0A162V3A6</accession>
<dbReference type="InParanoid" id="A0A162V3A6"/>